<dbReference type="SUPFAM" id="SSF55811">
    <property type="entry name" value="Nudix"/>
    <property type="match status" value="2"/>
</dbReference>
<evidence type="ECO:0000313" key="1">
    <source>
        <dbReference type="EMBL" id="QBK89286.1"/>
    </source>
</evidence>
<reference evidence="1" key="1">
    <citation type="journal article" date="2019" name="MBio">
        <title>Virus Genomes from Deep Sea Sediments Expand the Ocean Megavirome and Support Independent Origins of Viral Gigantism.</title>
        <authorList>
            <person name="Backstrom D."/>
            <person name="Yutin N."/>
            <person name="Jorgensen S.L."/>
            <person name="Dharamshi J."/>
            <person name="Homa F."/>
            <person name="Zaremba-Niedwiedzka K."/>
            <person name="Spang A."/>
            <person name="Wolf Y.I."/>
            <person name="Koonin E.V."/>
            <person name="Ettema T.J."/>
        </authorList>
    </citation>
    <scope>NUCLEOTIDE SEQUENCE</scope>
</reference>
<gene>
    <name evidence="1" type="ORF">LCMiAC02_03810</name>
</gene>
<accession>A0A4D5XF63</accession>
<name>A0A4D5XF63_9VIRU</name>
<dbReference type="Gene3D" id="3.90.79.10">
    <property type="entry name" value="Nucleoside Triphosphate Pyrophosphohydrolase"/>
    <property type="match status" value="1"/>
</dbReference>
<dbReference type="InterPro" id="IPR015797">
    <property type="entry name" value="NUDIX_hydrolase-like_dom_sf"/>
</dbReference>
<organism evidence="1">
    <name type="scientific">Mimivirus LCMiAC02</name>
    <dbReference type="NCBI Taxonomy" id="2506609"/>
    <lineage>
        <taxon>Viruses</taxon>
        <taxon>Varidnaviria</taxon>
        <taxon>Bamfordvirae</taxon>
        <taxon>Nucleocytoviricota</taxon>
        <taxon>Megaviricetes</taxon>
        <taxon>Imitervirales</taxon>
        <taxon>Mimiviridae</taxon>
        <taxon>Klosneuvirinae</taxon>
    </lineage>
</organism>
<proteinExistence type="predicted"/>
<protein>
    <submittedName>
        <fullName evidence="1">NUDIX domain protein</fullName>
    </submittedName>
</protein>
<dbReference type="CDD" id="cd02883">
    <property type="entry name" value="NUDIX_Hydrolase"/>
    <property type="match status" value="1"/>
</dbReference>
<dbReference type="EMBL" id="MK500412">
    <property type="protein sequence ID" value="QBK89286.1"/>
    <property type="molecule type" value="Genomic_DNA"/>
</dbReference>
<sequence length="178" mass="21040">MKKFIGAGILPYAIRHGSELVFLLGLENRKKDKNKLYSDFGGRREKNETPSATAYREFVEETMDMMGNNAKIKELLKNPSVLHISDNTYHEYIIKIDFNEDITNTYNRIINMLKKCMKYKNKKYLTIPSCPVGLLEKTEMCWFTAKEIYENKKKMRPIFFKTFSGFYNKVKFDKIKKN</sequence>